<dbReference type="Gene3D" id="3.30.565.10">
    <property type="entry name" value="Histidine kinase-like ATPase, C-terminal domain"/>
    <property type="match status" value="1"/>
</dbReference>
<keyword evidence="10 14" id="KW-1133">Transmembrane helix</keyword>
<dbReference type="EC" id="2.7.13.3" evidence="3"/>
<dbReference type="SUPFAM" id="SSF55874">
    <property type="entry name" value="ATPase domain of HSP90 chaperone/DNA topoisomerase II/histidine kinase"/>
    <property type="match status" value="1"/>
</dbReference>
<feature type="domain" description="Histidine kinase" evidence="15">
    <location>
        <begin position="464"/>
        <end position="679"/>
    </location>
</feature>
<dbReference type="CDD" id="cd00075">
    <property type="entry name" value="HATPase"/>
    <property type="match status" value="1"/>
</dbReference>
<keyword evidence="4" id="KW-0597">Phosphoprotein</keyword>
<gene>
    <name evidence="18" type="ORF">SYV04_09015</name>
</gene>
<evidence type="ECO:0000256" key="3">
    <source>
        <dbReference type="ARBA" id="ARBA00012438"/>
    </source>
</evidence>
<comment type="catalytic activity">
    <reaction evidence="1">
        <text>ATP + protein L-histidine = ADP + protein N-phospho-L-histidine.</text>
        <dbReference type="EC" id="2.7.13.3"/>
    </reaction>
</comment>
<feature type="region of interest" description="Disordered" evidence="13">
    <location>
        <begin position="677"/>
        <end position="698"/>
    </location>
</feature>
<dbReference type="PANTHER" id="PTHR42878">
    <property type="entry name" value="TWO-COMPONENT HISTIDINE KINASE"/>
    <property type="match status" value="1"/>
</dbReference>
<dbReference type="Pfam" id="PF02518">
    <property type="entry name" value="HATPase_c"/>
    <property type="match status" value="1"/>
</dbReference>
<name>A0ABU5H372_9BACT</name>
<comment type="subcellular location">
    <subcellularLocation>
        <location evidence="2">Membrane</location>
        <topology evidence="2">Multi-pass membrane protein</topology>
    </subcellularLocation>
</comment>
<evidence type="ECO:0000256" key="10">
    <source>
        <dbReference type="ARBA" id="ARBA00022989"/>
    </source>
</evidence>
<dbReference type="InterPro" id="IPR003594">
    <property type="entry name" value="HATPase_dom"/>
</dbReference>
<dbReference type="InterPro" id="IPR004358">
    <property type="entry name" value="Sig_transdc_His_kin-like_C"/>
</dbReference>
<dbReference type="SMART" id="SM00091">
    <property type="entry name" value="PAS"/>
    <property type="match status" value="2"/>
</dbReference>
<keyword evidence="8" id="KW-0418">Kinase</keyword>
<dbReference type="RefSeq" id="WP_321545256.1">
    <property type="nucleotide sequence ID" value="NZ_JAXIVS010000003.1"/>
</dbReference>
<sequence>MPVTSRWVPLLVFTSVCLVVLGGMAALTLRRSGQALELLIADDARDLYVVQKLQNDSEHASRKARAFLFTGEERFLREMRETRVAIEQDLEEAHAVIDSPQGRRLLALIVQAQYASWRELEIAIEERRQGDIEEAIRRVLEDVQPHRDALDRAFAELVEYKHVRLERHHAIEAGENRFSFLLVLGLLGLTLLVTGSLGSYLRRATAHEARELALRRKAEEALRQAHARILGILEESGVAFYALDTQWRLTYVNQVAEPLLHKQREELVGRNLWEVFPEAVGTVVWHHFHRVLETRVPAHFEIWYEPLKLWAEVRAQPGAEGLSVYFLDITARKQAEMEVRDAAEKYQALTSASFDGLIIHDNGLILEANESHCRMFGYSHEEVVGSSVSRFIAPEDVEHVLRVTQSGVPVPYEASGLRKDGTRLHVEVITRYLDYRGKRVRAAAMRDITERKRMLDYEQRLLGIVGHDLRSPLAAILASVDLMLRRGTLEESQTRPLLRIRRSAERMRGLLGTLLDYTRERAGAGVPIAPVPVCIHDVGTRVLEDLRAAYPERLLECEAQGDTCGRWDPVRLEQVTTNLLDNALKYGEPGRPVRVSYRDAGAHVVFTVHNEGPPISPELLQHLFEPFRRGEQSETTVRQSAGLGLFIVKCIVKAHGGDIHVTSTPEGGTTFTVLLPRQPPAWGSPADAGNPEEALSPS</sequence>
<dbReference type="PRINTS" id="PR00344">
    <property type="entry name" value="BCTRLSENSOR"/>
</dbReference>
<keyword evidence="11" id="KW-0902">Two-component regulatory system</keyword>
<feature type="domain" description="PAC" evidence="17">
    <location>
        <begin position="410"/>
        <end position="460"/>
    </location>
</feature>
<organism evidence="18 19">
    <name type="scientific">Hyalangium rubrum</name>
    <dbReference type="NCBI Taxonomy" id="3103134"/>
    <lineage>
        <taxon>Bacteria</taxon>
        <taxon>Pseudomonadati</taxon>
        <taxon>Myxococcota</taxon>
        <taxon>Myxococcia</taxon>
        <taxon>Myxococcales</taxon>
        <taxon>Cystobacterineae</taxon>
        <taxon>Archangiaceae</taxon>
        <taxon>Hyalangium</taxon>
    </lineage>
</organism>
<dbReference type="Pfam" id="PF08448">
    <property type="entry name" value="PAS_4"/>
    <property type="match status" value="1"/>
</dbReference>
<evidence type="ECO:0000256" key="13">
    <source>
        <dbReference type="SAM" id="MobiDB-lite"/>
    </source>
</evidence>
<evidence type="ECO:0000256" key="6">
    <source>
        <dbReference type="ARBA" id="ARBA00022692"/>
    </source>
</evidence>
<evidence type="ECO:0000259" key="15">
    <source>
        <dbReference type="PROSITE" id="PS50109"/>
    </source>
</evidence>
<dbReference type="InterPro" id="IPR000700">
    <property type="entry name" value="PAS-assoc_C"/>
</dbReference>
<dbReference type="InterPro" id="IPR007891">
    <property type="entry name" value="CHASE3"/>
</dbReference>
<dbReference type="CDD" id="cd19411">
    <property type="entry name" value="MCP2201-like_sensor"/>
    <property type="match status" value="1"/>
</dbReference>
<keyword evidence="6 14" id="KW-0812">Transmembrane</keyword>
<evidence type="ECO:0000256" key="7">
    <source>
        <dbReference type="ARBA" id="ARBA00022741"/>
    </source>
</evidence>
<dbReference type="InterPro" id="IPR047347">
    <property type="entry name" value="YvaQ-like_sensor"/>
</dbReference>
<evidence type="ECO:0000259" key="16">
    <source>
        <dbReference type="PROSITE" id="PS50112"/>
    </source>
</evidence>
<dbReference type="SMART" id="SM00388">
    <property type="entry name" value="HisKA"/>
    <property type="match status" value="1"/>
</dbReference>
<dbReference type="NCBIfam" id="TIGR00229">
    <property type="entry name" value="sensory_box"/>
    <property type="match status" value="2"/>
</dbReference>
<feature type="domain" description="PAS" evidence="16">
    <location>
        <begin position="225"/>
        <end position="295"/>
    </location>
</feature>
<keyword evidence="19" id="KW-1185">Reference proteome</keyword>
<dbReference type="Gene3D" id="3.30.450.20">
    <property type="entry name" value="PAS domain"/>
    <property type="match status" value="2"/>
</dbReference>
<dbReference type="SUPFAM" id="SSF55785">
    <property type="entry name" value="PYP-like sensor domain (PAS domain)"/>
    <property type="match status" value="2"/>
</dbReference>
<dbReference type="InterPro" id="IPR050351">
    <property type="entry name" value="BphY/WalK/GraS-like"/>
</dbReference>
<evidence type="ECO:0000313" key="19">
    <source>
        <dbReference type="Proteomes" id="UP001291309"/>
    </source>
</evidence>
<reference evidence="18 19" key="1">
    <citation type="submission" date="2023-12" db="EMBL/GenBank/DDBJ databases">
        <title>the genome sequence of Hyalangium sp. s54d21.</title>
        <authorList>
            <person name="Zhang X."/>
        </authorList>
    </citation>
    <scope>NUCLEOTIDE SEQUENCE [LARGE SCALE GENOMIC DNA]</scope>
    <source>
        <strain evidence="19">s54d21</strain>
    </source>
</reference>
<dbReference type="SMART" id="SM00387">
    <property type="entry name" value="HATPase_c"/>
    <property type="match status" value="1"/>
</dbReference>
<dbReference type="CDD" id="cd00130">
    <property type="entry name" value="PAS"/>
    <property type="match status" value="2"/>
</dbReference>
<evidence type="ECO:0000256" key="1">
    <source>
        <dbReference type="ARBA" id="ARBA00000085"/>
    </source>
</evidence>
<feature type="domain" description="PAS" evidence="16">
    <location>
        <begin position="357"/>
        <end position="411"/>
    </location>
</feature>
<dbReference type="PROSITE" id="PS50109">
    <property type="entry name" value="HIS_KIN"/>
    <property type="match status" value="1"/>
</dbReference>
<dbReference type="InterPro" id="IPR036890">
    <property type="entry name" value="HATPase_C_sf"/>
</dbReference>
<protein>
    <recommendedName>
        <fullName evidence="3">histidine kinase</fullName>
        <ecNumber evidence="3">2.7.13.3</ecNumber>
    </recommendedName>
</protein>
<keyword evidence="5" id="KW-0808">Transferase</keyword>
<dbReference type="CDD" id="cd00082">
    <property type="entry name" value="HisKA"/>
    <property type="match status" value="1"/>
</dbReference>
<evidence type="ECO:0000256" key="11">
    <source>
        <dbReference type="ARBA" id="ARBA00023012"/>
    </source>
</evidence>
<evidence type="ECO:0000256" key="4">
    <source>
        <dbReference type="ARBA" id="ARBA00022553"/>
    </source>
</evidence>
<dbReference type="PANTHER" id="PTHR42878:SF7">
    <property type="entry name" value="SENSOR HISTIDINE KINASE GLRK"/>
    <property type="match status" value="1"/>
</dbReference>
<keyword evidence="9" id="KW-0067">ATP-binding</keyword>
<evidence type="ECO:0000313" key="18">
    <source>
        <dbReference type="EMBL" id="MDY7226525.1"/>
    </source>
</evidence>
<dbReference type="Proteomes" id="UP001291309">
    <property type="component" value="Unassembled WGS sequence"/>
</dbReference>
<dbReference type="InterPro" id="IPR000014">
    <property type="entry name" value="PAS"/>
</dbReference>
<keyword evidence="12 14" id="KW-0472">Membrane</keyword>
<dbReference type="Pfam" id="PF00512">
    <property type="entry name" value="HisKA"/>
    <property type="match status" value="1"/>
</dbReference>
<dbReference type="Pfam" id="PF13426">
    <property type="entry name" value="PAS_9"/>
    <property type="match status" value="1"/>
</dbReference>
<dbReference type="InterPro" id="IPR005467">
    <property type="entry name" value="His_kinase_dom"/>
</dbReference>
<proteinExistence type="predicted"/>
<dbReference type="InterPro" id="IPR013656">
    <property type="entry name" value="PAS_4"/>
</dbReference>
<dbReference type="InterPro" id="IPR036097">
    <property type="entry name" value="HisK_dim/P_sf"/>
</dbReference>
<evidence type="ECO:0000256" key="9">
    <source>
        <dbReference type="ARBA" id="ARBA00022840"/>
    </source>
</evidence>
<evidence type="ECO:0000256" key="5">
    <source>
        <dbReference type="ARBA" id="ARBA00022679"/>
    </source>
</evidence>
<dbReference type="InterPro" id="IPR003661">
    <property type="entry name" value="HisK_dim/P_dom"/>
</dbReference>
<accession>A0ABU5H372</accession>
<evidence type="ECO:0000256" key="2">
    <source>
        <dbReference type="ARBA" id="ARBA00004141"/>
    </source>
</evidence>
<dbReference type="InterPro" id="IPR035965">
    <property type="entry name" value="PAS-like_dom_sf"/>
</dbReference>
<dbReference type="EMBL" id="JAXIVS010000003">
    <property type="protein sequence ID" value="MDY7226525.1"/>
    <property type="molecule type" value="Genomic_DNA"/>
</dbReference>
<dbReference type="Pfam" id="PF05227">
    <property type="entry name" value="CHASE3"/>
    <property type="match status" value="1"/>
</dbReference>
<evidence type="ECO:0000259" key="17">
    <source>
        <dbReference type="PROSITE" id="PS50113"/>
    </source>
</evidence>
<dbReference type="Gene3D" id="1.10.287.130">
    <property type="match status" value="1"/>
</dbReference>
<comment type="caution">
    <text evidence="18">The sequence shown here is derived from an EMBL/GenBank/DDBJ whole genome shotgun (WGS) entry which is preliminary data.</text>
</comment>
<evidence type="ECO:0000256" key="14">
    <source>
        <dbReference type="SAM" id="Phobius"/>
    </source>
</evidence>
<feature type="transmembrane region" description="Helical" evidence="14">
    <location>
        <begin position="6"/>
        <end position="29"/>
    </location>
</feature>
<dbReference type="PROSITE" id="PS50112">
    <property type="entry name" value="PAS"/>
    <property type="match status" value="2"/>
</dbReference>
<dbReference type="SUPFAM" id="SSF47384">
    <property type="entry name" value="Homodimeric domain of signal transducing histidine kinase"/>
    <property type="match status" value="1"/>
</dbReference>
<dbReference type="PROSITE" id="PS50113">
    <property type="entry name" value="PAC"/>
    <property type="match status" value="1"/>
</dbReference>
<keyword evidence="7" id="KW-0547">Nucleotide-binding</keyword>
<evidence type="ECO:0000256" key="12">
    <source>
        <dbReference type="ARBA" id="ARBA00023136"/>
    </source>
</evidence>
<evidence type="ECO:0000256" key="8">
    <source>
        <dbReference type="ARBA" id="ARBA00022777"/>
    </source>
</evidence>